<evidence type="ECO:0000313" key="3">
    <source>
        <dbReference type="Proteomes" id="UP001176961"/>
    </source>
</evidence>
<dbReference type="Proteomes" id="UP001176961">
    <property type="component" value="Unassembled WGS sequence"/>
</dbReference>
<accession>A0AA36GP03</accession>
<proteinExistence type="predicted"/>
<keyword evidence="3" id="KW-1185">Reference proteome</keyword>
<evidence type="ECO:0000256" key="1">
    <source>
        <dbReference type="SAM" id="SignalP"/>
    </source>
</evidence>
<organism evidence="2 3">
    <name type="scientific">Cylicocyclus nassatus</name>
    <name type="common">Nematode worm</name>
    <dbReference type="NCBI Taxonomy" id="53992"/>
    <lineage>
        <taxon>Eukaryota</taxon>
        <taxon>Metazoa</taxon>
        <taxon>Ecdysozoa</taxon>
        <taxon>Nematoda</taxon>
        <taxon>Chromadorea</taxon>
        <taxon>Rhabditida</taxon>
        <taxon>Rhabditina</taxon>
        <taxon>Rhabditomorpha</taxon>
        <taxon>Strongyloidea</taxon>
        <taxon>Strongylidae</taxon>
        <taxon>Cylicocyclus</taxon>
    </lineage>
</organism>
<comment type="caution">
    <text evidence="2">The sequence shown here is derived from an EMBL/GenBank/DDBJ whole genome shotgun (WGS) entry which is preliminary data.</text>
</comment>
<dbReference type="EMBL" id="CATQJL010000112">
    <property type="protein sequence ID" value="CAJ0595541.1"/>
    <property type="molecule type" value="Genomic_DNA"/>
</dbReference>
<keyword evidence="1" id="KW-0732">Signal</keyword>
<feature type="chain" id="PRO_5041262004" description="Saposin B-type domain-containing protein" evidence="1">
    <location>
        <begin position="18"/>
        <end position="119"/>
    </location>
</feature>
<name>A0AA36GP03_CYLNA</name>
<reference evidence="2" key="1">
    <citation type="submission" date="2023-07" db="EMBL/GenBank/DDBJ databases">
        <authorList>
            <consortium name="CYATHOMIX"/>
        </authorList>
    </citation>
    <scope>NUCLEOTIDE SEQUENCE</scope>
    <source>
        <strain evidence="2">N/A</strain>
    </source>
</reference>
<feature type="signal peptide" evidence="1">
    <location>
        <begin position="1"/>
        <end position="17"/>
    </location>
</feature>
<protein>
    <recommendedName>
        <fullName evidence="4">Saposin B-type domain-containing protein</fullName>
    </recommendedName>
</protein>
<evidence type="ECO:0008006" key="4">
    <source>
        <dbReference type="Google" id="ProtNLM"/>
    </source>
</evidence>
<gene>
    <name evidence="2" type="ORF">CYNAS_LOCUS7524</name>
</gene>
<evidence type="ECO:0000313" key="2">
    <source>
        <dbReference type="EMBL" id="CAJ0595541.1"/>
    </source>
</evidence>
<dbReference type="AlphaFoldDB" id="A0AA36GP03"/>
<sequence>MSILLFLLLSFTLNVQCAKWNDCDTCVLSVSSFVDYPQMNKKMRKRDRLKQVCTFVSTHVGDSKPLKTCDTVLREVIANKAVFRKMQGYKAKGLNMKWFCAKELSKSYCTSKDSTIIHL</sequence>